<dbReference type="InterPro" id="IPR038718">
    <property type="entry name" value="SNF2-like_sf"/>
</dbReference>
<dbReference type="CDD" id="cd18793">
    <property type="entry name" value="SF2_C_SNF"/>
    <property type="match status" value="1"/>
</dbReference>
<accession>A0A7Z2VRE3</accession>
<dbReference type="InterPro" id="IPR049730">
    <property type="entry name" value="SNF2/RAD54-like_C"/>
</dbReference>
<sequence length="1110" mass="126595">MVRIGDVKEFALNKQSIQELCGPASYMRGEAYFRAGQVLSVRTEAEGAGYRAIVKGSNRNRYEVEIVIDGDGEVGASCECAAYSPLSFCKHIAAVLLKLADATAEESPAETDEISEKDTRLTKQVIFLFDRVLSGQSGTEPNAIDEDGFDMQQLEVEYSCKLVKSFSNKPMFAVSMKVGLSRLYIVQRIKDFLKHVDAGTSMSFAKHFSYDPSEHKFKEFDARFVQLLVEAMNVEEIYKDLFHSFSSYSHREERILVIPPAIWEKMLPLLEHVNISFEDKTVGTHPMELMDGTLPISVQLNKAGGEGYQLEIEGLKNSTFMDNYGVAIVNGLLFKSDPEQLKRISDLKKMFHYEKNTRLLIAQDQIEAFIDRVVRGLKQFVNVDISPQIADRIINPPLSARLHLDFEESRLLARLEYVYDDIVISPLPQKAMKNARDDVILMRDIDRENRIMALIERASFKFNGRDVYLDHEDDIYDFLYDILPQLGDDVDIYATDSVRTVMRTVEYQPKARIDVDIGTNWLEVSFDMEGMDEQEIQNLLRNIVEKKKYYRLPGGQFLSLEQESFREINRLFEELDLRKPDMSGNRIRMPAVRGFQLMDQFGKNSPGIQLGKTLRKLWDNLRNPDNLDFEVPSELDSVLRDYQKYGYQWLKTLSHYRLGGILADDMGLGKTIQSIAYIVSDIAQVEENGKADENGEAGGKAEADSVSSPVLIVSPASLIYNWERECKKFAPQLRTVVAAGDRQERSEMMSELKDVDVWITSYPLLRRDIEWYEKMSFRTVFLDEAQAIKNHASLTSHAVRRLQAGQRFALTGTPIENSLDELWSIFDAVFPGLFSGKKSFTDLPRDKVARIVKPFILRRLKGEVLKELPDKIESVQPSELSTEQKQLYLAYLEKLQSDIVKDLQTEGGFQRNRMKILAGLTRLRQLCCHPALFLEGYEGSSGKLDQLLEIIEECQGSSKRMLIFSQFTSMLDIIRQQLDERDTPYFYLDGSTPSARRLEMCDEFNGGERDIFLISLKAGGTGLNLTGADTVVLFDLWWNPAVEQQAADRAHRIGQKKVVQVIKLVAQGTIEEKMLELQQRKKDLIDEVIQPGETALSTLSEEDIRELLEI</sequence>
<dbReference type="Pfam" id="PF00176">
    <property type="entry name" value="SNF2-rel_dom"/>
    <property type="match status" value="1"/>
</dbReference>
<evidence type="ECO:0000259" key="3">
    <source>
        <dbReference type="PROSITE" id="PS50966"/>
    </source>
</evidence>
<keyword evidence="6" id="KW-0067">ATP-binding</keyword>
<dbReference type="Proteomes" id="UP000502248">
    <property type="component" value="Chromosome"/>
</dbReference>
<dbReference type="InterPro" id="IPR027417">
    <property type="entry name" value="P-loop_NTPase"/>
</dbReference>
<keyword evidence="6" id="KW-0547">Nucleotide-binding</keyword>
<dbReference type="EMBL" id="CP051680">
    <property type="protein sequence ID" value="QJD87912.1"/>
    <property type="molecule type" value="Genomic_DNA"/>
</dbReference>
<dbReference type="GO" id="GO:0016787">
    <property type="term" value="F:hydrolase activity"/>
    <property type="evidence" value="ECO:0007669"/>
    <property type="project" value="UniProtKB-KW"/>
</dbReference>
<dbReference type="Gene3D" id="3.40.50.300">
    <property type="entry name" value="P-loop containing nucleotide triphosphate hydrolases"/>
    <property type="match status" value="1"/>
</dbReference>
<dbReference type="InterPro" id="IPR013663">
    <property type="entry name" value="Helicase_SWF/SNF/SWI_bac"/>
</dbReference>
<dbReference type="KEGG" id="cheb:HH215_00300"/>
<dbReference type="GO" id="GO:0004386">
    <property type="term" value="F:helicase activity"/>
    <property type="evidence" value="ECO:0007669"/>
    <property type="project" value="UniProtKB-KW"/>
</dbReference>
<dbReference type="PROSITE" id="PS51192">
    <property type="entry name" value="HELICASE_ATP_BIND_1"/>
    <property type="match status" value="1"/>
</dbReference>
<keyword evidence="2" id="KW-0862">Zinc</keyword>
<feature type="domain" description="Helicase ATP-binding" evidence="4">
    <location>
        <begin position="651"/>
        <end position="832"/>
    </location>
</feature>
<gene>
    <name evidence="6" type="ORF">HH215_00300</name>
</gene>
<dbReference type="InterPro" id="IPR000330">
    <property type="entry name" value="SNF2_N"/>
</dbReference>
<dbReference type="SMART" id="SM00487">
    <property type="entry name" value="DEXDc"/>
    <property type="match status" value="1"/>
</dbReference>
<dbReference type="PROSITE" id="PS50966">
    <property type="entry name" value="ZF_SWIM"/>
    <property type="match status" value="1"/>
</dbReference>
<dbReference type="AlphaFoldDB" id="A0A7Z2VRE3"/>
<evidence type="ECO:0000259" key="5">
    <source>
        <dbReference type="PROSITE" id="PS51194"/>
    </source>
</evidence>
<dbReference type="SUPFAM" id="SSF52540">
    <property type="entry name" value="P-loop containing nucleoside triphosphate hydrolases"/>
    <property type="match status" value="2"/>
</dbReference>
<keyword evidence="2" id="KW-0479">Metal-binding</keyword>
<keyword evidence="2" id="KW-0863">Zinc-finger</keyword>
<dbReference type="Pfam" id="PF00271">
    <property type="entry name" value="Helicase_C"/>
    <property type="match status" value="1"/>
</dbReference>
<evidence type="ECO:0000313" key="7">
    <source>
        <dbReference type="Proteomes" id="UP000502248"/>
    </source>
</evidence>
<dbReference type="GO" id="GO:0005524">
    <property type="term" value="F:ATP binding"/>
    <property type="evidence" value="ECO:0007669"/>
    <property type="project" value="InterPro"/>
</dbReference>
<evidence type="ECO:0000313" key="6">
    <source>
        <dbReference type="EMBL" id="QJD87912.1"/>
    </source>
</evidence>
<dbReference type="InterPro" id="IPR001650">
    <property type="entry name" value="Helicase_C-like"/>
</dbReference>
<evidence type="ECO:0000256" key="2">
    <source>
        <dbReference type="PROSITE-ProRule" id="PRU00325"/>
    </source>
</evidence>
<proteinExistence type="predicted"/>
<keyword evidence="1" id="KW-0378">Hydrolase</keyword>
<protein>
    <submittedName>
        <fullName evidence="6">DEAD/DEAH box helicase</fullName>
    </submittedName>
</protein>
<feature type="domain" description="SWIM-type" evidence="3">
    <location>
        <begin position="62"/>
        <end position="100"/>
    </location>
</feature>
<reference evidence="6 7" key="1">
    <citation type="submission" date="2020-04" db="EMBL/GenBank/DDBJ databases">
        <title>Genome sequencing of novel species.</title>
        <authorList>
            <person name="Heo J."/>
            <person name="Kim S.-J."/>
            <person name="Kim J.-S."/>
            <person name="Hong S.-B."/>
            <person name="Kwon S.-W."/>
        </authorList>
    </citation>
    <scope>NUCLEOTIDE SEQUENCE [LARGE SCALE GENOMIC DNA]</scope>
    <source>
        <strain evidence="6 7">MFER-1</strain>
    </source>
</reference>
<evidence type="ECO:0000256" key="1">
    <source>
        <dbReference type="ARBA" id="ARBA00022801"/>
    </source>
</evidence>
<keyword evidence="7" id="KW-1185">Reference proteome</keyword>
<dbReference type="FunFam" id="3.40.50.300:FF:000533">
    <property type="entry name" value="Helicase, Snf2 family"/>
    <property type="match status" value="1"/>
</dbReference>
<dbReference type="Pfam" id="PF08455">
    <property type="entry name" value="SNF2_assoc"/>
    <property type="match status" value="1"/>
</dbReference>
<dbReference type="PROSITE" id="PS51194">
    <property type="entry name" value="HELICASE_CTER"/>
    <property type="match status" value="1"/>
</dbReference>
<dbReference type="PANTHER" id="PTHR10799">
    <property type="entry name" value="SNF2/RAD54 HELICASE FAMILY"/>
    <property type="match status" value="1"/>
</dbReference>
<dbReference type="InterPro" id="IPR014001">
    <property type="entry name" value="Helicase_ATP-bd"/>
</dbReference>
<organism evidence="6 7">
    <name type="scientific">Cohnella herbarum</name>
    <dbReference type="NCBI Taxonomy" id="2728023"/>
    <lineage>
        <taxon>Bacteria</taxon>
        <taxon>Bacillati</taxon>
        <taxon>Bacillota</taxon>
        <taxon>Bacilli</taxon>
        <taxon>Bacillales</taxon>
        <taxon>Paenibacillaceae</taxon>
        <taxon>Cohnella</taxon>
    </lineage>
</organism>
<dbReference type="Gene3D" id="3.40.50.10810">
    <property type="entry name" value="Tandem AAA-ATPase domain"/>
    <property type="match status" value="1"/>
</dbReference>
<evidence type="ECO:0000259" key="4">
    <source>
        <dbReference type="PROSITE" id="PS51192"/>
    </source>
</evidence>
<name>A0A7Z2VRE3_9BACL</name>
<keyword evidence="6" id="KW-0347">Helicase</keyword>
<dbReference type="GO" id="GO:0008270">
    <property type="term" value="F:zinc ion binding"/>
    <property type="evidence" value="ECO:0007669"/>
    <property type="project" value="UniProtKB-KW"/>
</dbReference>
<dbReference type="SMART" id="SM00490">
    <property type="entry name" value="HELICc"/>
    <property type="match status" value="1"/>
</dbReference>
<feature type="domain" description="Helicase C-terminal" evidence="5">
    <location>
        <begin position="943"/>
        <end position="1100"/>
    </location>
</feature>
<dbReference type="InterPro" id="IPR007527">
    <property type="entry name" value="Znf_SWIM"/>
</dbReference>